<reference evidence="2" key="1">
    <citation type="submission" date="2020-11" db="EMBL/GenBank/DDBJ databases">
        <authorList>
            <person name="Whiteford S."/>
        </authorList>
    </citation>
    <scope>NUCLEOTIDE SEQUENCE</scope>
</reference>
<feature type="transmembrane region" description="Helical" evidence="1">
    <location>
        <begin position="48"/>
        <end position="70"/>
    </location>
</feature>
<keyword evidence="1" id="KW-0472">Membrane</keyword>
<evidence type="ECO:0000313" key="3">
    <source>
        <dbReference type="Proteomes" id="UP000653454"/>
    </source>
</evidence>
<dbReference type="InterPro" id="IPR012162">
    <property type="entry name" value="PNPase"/>
</dbReference>
<dbReference type="PANTHER" id="PTHR11252:SF0">
    <property type="entry name" value="POLYRIBONUCLEOTIDE NUCLEOTIDYLTRANSFERASE 1, MITOCHONDRIAL"/>
    <property type="match status" value="1"/>
</dbReference>
<dbReference type="InterPro" id="IPR027408">
    <property type="entry name" value="PNPase/RNase_PH_dom_sf"/>
</dbReference>
<keyword evidence="1" id="KW-1133">Transmembrane helix</keyword>
<name>A0A8S4FLY2_PLUXY</name>
<dbReference type="PANTHER" id="PTHR11252">
    <property type="entry name" value="POLYRIBONUCLEOTIDE NUCLEOTIDYLTRANSFERASE"/>
    <property type="match status" value="1"/>
</dbReference>
<evidence type="ECO:0000313" key="2">
    <source>
        <dbReference type="EMBL" id="CAG9128221.1"/>
    </source>
</evidence>
<keyword evidence="1" id="KW-0812">Transmembrane</keyword>
<dbReference type="GO" id="GO:0005829">
    <property type="term" value="C:cytosol"/>
    <property type="evidence" value="ECO:0007669"/>
    <property type="project" value="TreeGrafter"/>
</dbReference>
<protein>
    <submittedName>
        <fullName evidence="2">(diamondback moth) hypothetical protein</fullName>
    </submittedName>
</protein>
<organism evidence="2 3">
    <name type="scientific">Plutella xylostella</name>
    <name type="common">Diamondback moth</name>
    <name type="synonym">Plutella maculipennis</name>
    <dbReference type="NCBI Taxonomy" id="51655"/>
    <lineage>
        <taxon>Eukaryota</taxon>
        <taxon>Metazoa</taxon>
        <taxon>Ecdysozoa</taxon>
        <taxon>Arthropoda</taxon>
        <taxon>Hexapoda</taxon>
        <taxon>Insecta</taxon>
        <taxon>Pterygota</taxon>
        <taxon>Neoptera</taxon>
        <taxon>Endopterygota</taxon>
        <taxon>Lepidoptera</taxon>
        <taxon>Glossata</taxon>
        <taxon>Ditrysia</taxon>
        <taxon>Yponomeutoidea</taxon>
        <taxon>Plutellidae</taxon>
        <taxon>Plutella</taxon>
    </lineage>
</organism>
<accession>A0A8S4FLY2</accession>
<dbReference type="EMBL" id="CAJHNJ030000035">
    <property type="protein sequence ID" value="CAG9128221.1"/>
    <property type="molecule type" value="Genomic_DNA"/>
</dbReference>
<sequence>MASVCAGSLALYDAGVPLCAPAAGVAVGLVTRYDDAGHIADYRILTDLLVNSVLHVLHLLVLCAGSLALYDAGVPLCAPAAGVAVGLVTRYDDAGHIADYRILTDLLVNAVLHVLHL</sequence>
<dbReference type="GO" id="GO:0003723">
    <property type="term" value="F:RNA binding"/>
    <property type="evidence" value="ECO:0007669"/>
    <property type="project" value="InterPro"/>
</dbReference>
<dbReference type="GO" id="GO:0005739">
    <property type="term" value="C:mitochondrion"/>
    <property type="evidence" value="ECO:0007669"/>
    <property type="project" value="TreeGrafter"/>
</dbReference>
<keyword evidence="3" id="KW-1185">Reference proteome</keyword>
<dbReference type="GO" id="GO:0000965">
    <property type="term" value="P:mitochondrial RNA 3'-end processing"/>
    <property type="evidence" value="ECO:0007669"/>
    <property type="project" value="TreeGrafter"/>
</dbReference>
<gene>
    <name evidence="2" type="ORF">PLXY2_LOCUS9184</name>
</gene>
<proteinExistence type="predicted"/>
<evidence type="ECO:0000256" key="1">
    <source>
        <dbReference type="SAM" id="Phobius"/>
    </source>
</evidence>
<dbReference type="Gene3D" id="3.30.230.70">
    <property type="entry name" value="GHMP Kinase, N-terminal domain"/>
    <property type="match status" value="2"/>
</dbReference>
<dbReference type="GO" id="GO:0004654">
    <property type="term" value="F:polyribonucleotide nucleotidyltransferase activity"/>
    <property type="evidence" value="ECO:0007669"/>
    <property type="project" value="InterPro"/>
</dbReference>
<dbReference type="AlphaFoldDB" id="A0A8S4FLY2"/>
<comment type="caution">
    <text evidence="2">The sequence shown here is derived from an EMBL/GenBank/DDBJ whole genome shotgun (WGS) entry which is preliminary data.</text>
</comment>
<dbReference type="Proteomes" id="UP000653454">
    <property type="component" value="Unassembled WGS sequence"/>
</dbReference>
<dbReference type="GO" id="GO:0000958">
    <property type="term" value="P:mitochondrial mRNA catabolic process"/>
    <property type="evidence" value="ECO:0007669"/>
    <property type="project" value="TreeGrafter"/>
</dbReference>
<dbReference type="GO" id="GO:0000175">
    <property type="term" value="F:3'-5'-RNA exonuclease activity"/>
    <property type="evidence" value="ECO:0007669"/>
    <property type="project" value="TreeGrafter"/>
</dbReference>